<dbReference type="PANTHER" id="PTHR33202">
    <property type="entry name" value="ZINC UPTAKE REGULATION PROTEIN"/>
    <property type="match status" value="1"/>
</dbReference>
<dbReference type="Gene3D" id="1.10.10.10">
    <property type="entry name" value="Winged helix-like DNA-binding domain superfamily/Winged helix DNA-binding domain"/>
    <property type="match status" value="1"/>
</dbReference>
<keyword evidence="4" id="KW-0805">Transcription regulation</keyword>
<dbReference type="InterPro" id="IPR043135">
    <property type="entry name" value="Fur_C"/>
</dbReference>
<keyword evidence="3 7" id="KW-0862">Zinc</keyword>
<evidence type="ECO:0000256" key="1">
    <source>
        <dbReference type="ARBA" id="ARBA00007957"/>
    </source>
</evidence>
<dbReference type="SUPFAM" id="SSF46785">
    <property type="entry name" value="Winged helix' DNA-binding domain"/>
    <property type="match status" value="1"/>
</dbReference>
<feature type="binding site" evidence="7">
    <location>
        <position position="116"/>
    </location>
    <ligand>
        <name>Zn(2+)</name>
        <dbReference type="ChEBI" id="CHEBI:29105"/>
    </ligand>
</feature>
<evidence type="ECO:0000256" key="4">
    <source>
        <dbReference type="ARBA" id="ARBA00023015"/>
    </source>
</evidence>
<gene>
    <name evidence="8" type="ORF">CWE10_07150</name>
</gene>
<keyword evidence="2" id="KW-0678">Repressor</keyword>
<dbReference type="PANTHER" id="PTHR33202:SF7">
    <property type="entry name" value="FERRIC UPTAKE REGULATION PROTEIN"/>
    <property type="match status" value="1"/>
</dbReference>
<comment type="cofactor">
    <cofactor evidence="7">
        <name>Zn(2+)</name>
        <dbReference type="ChEBI" id="CHEBI:29105"/>
    </cofactor>
    <text evidence="7">Binds 1 zinc ion per subunit.</text>
</comment>
<feature type="binding site" evidence="7">
    <location>
        <position position="158"/>
    </location>
    <ligand>
        <name>Zn(2+)</name>
        <dbReference type="ChEBI" id="CHEBI:29105"/>
    </ligand>
</feature>
<dbReference type="Pfam" id="PF01475">
    <property type="entry name" value="FUR"/>
    <property type="match status" value="1"/>
</dbReference>
<evidence type="ECO:0000256" key="2">
    <source>
        <dbReference type="ARBA" id="ARBA00022491"/>
    </source>
</evidence>
<dbReference type="GO" id="GO:0000976">
    <property type="term" value="F:transcription cis-regulatory region binding"/>
    <property type="evidence" value="ECO:0007669"/>
    <property type="project" value="TreeGrafter"/>
</dbReference>
<evidence type="ECO:0000256" key="3">
    <source>
        <dbReference type="ARBA" id="ARBA00022833"/>
    </source>
</evidence>
<dbReference type="EMBL" id="PIUK01000051">
    <property type="protein sequence ID" value="MBY6275989.1"/>
    <property type="molecule type" value="Genomic_DNA"/>
</dbReference>
<dbReference type="Gene3D" id="3.30.1490.190">
    <property type="match status" value="1"/>
</dbReference>
<dbReference type="AlphaFoldDB" id="A0A953LIE8"/>
<feature type="binding site" evidence="7">
    <location>
        <position position="155"/>
    </location>
    <ligand>
        <name>Zn(2+)</name>
        <dbReference type="ChEBI" id="CHEBI:29105"/>
    </ligand>
</feature>
<dbReference type="GO" id="GO:0045892">
    <property type="term" value="P:negative regulation of DNA-templated transcription"/>
    <property type="evidence" value="ECO:0007669"/>
    <property type="project" value="TreeGrafter"/>
</dbReference>
<comment type="similarity">
    <text evidence="1">Belongs to the Fur family.</text>
</comment>
<evidence type="ECO:0000313" key="8">
    <source>
        <dbReference type="EMBL" id="MBY6275989.1"/>
    </source>
</evidence>
<keyword evidence="5" id="KW-0238">DNA-binding</keyword>
<sequence length="165" mass="17705">MILGVGVNAMTESGHQVAEQHREDPFTAGLRAAGLKLTAQRAAICAALADMAGKQHPTVQEIFEAARKHHPGVSLATVYNTLTVLKERGLVYELGPDAAGAVHYELDVDTHVNVICIRCKQVIDLHHISTGLEEMVQAETGYRLVGAQMLYYGICPACARDGAAD</sequence>
<feature type="binding site" evidence="7">
    <location>
        <position position="119"/>
    </location>
    <ligand>
        <name>Zn(2+)</name>
        <dbReference type="ChEBI" id="CHEBI:29105"/>
    </ligand>
</feature>
<organism evidence="8 9">
    <name type="scientific">Symbiobacterium thermophilum</name>
    <dbReference type="NCBI Taxonomy" id="2734"/>
    <lineage>
        <taxon>Bacteria</taxon>
        <taxon>Bacillati</taxon>
        <taxon>Bacillota</taxon>
        <taxon>Clostridia</taxon>
        <taxon>Eubacteriales</taxon>
        <taxon>Symbiobacteriaceae</taxon>
        <taxon>Symbiobacterium</taxon>
    </lineage>
</organism>
<proteinExistence type="inferred from homology"/>
<dbReference type="InterPro" id="IPR002481">
    <property type="entry name" value="FUR"/>
</dbReference>
<reference evidence="8" key="1">
    <citation type="submission" date="2017-11" db="EMBL/GenBank/DDBJ databases">
        <title>Three new genomes from thermophilic consortium.</title>
        <authorList>
            <person name="Quaggio R."/>
            <person name="Amgarten D."/>
            <person name="Setubal J.C."/>
        </authorList>
    </citation>
    <scope>NUCLEOTIDE SEQUENCE</scope>
    <source>
        <strain evidence="8">ZCTH01-B2</strain>
    </source>
</reference>
<evidence type="ECO:0000256" key="7">
    <source>
        <dbReference type="PIRSR" id="PIRSR602481-1"/>
    </source>
</evidence>
<dbReference type="InterPro" id="IPR036388">
    <property type="entry name" value="WH-like_DNA-bd_sf"/>
</dbReference>
<keyword evidence="6" id="KW-0804">Transcription</keyword>
<dbReference type="InterPro" id="IPR036390">
    <property type="entry name" value="WH_DNA-bd_sf"/>
</dbReference>
<accession>A0A953LIE8</accession>
<name>A0A953LIE8_SYMTR</name>
<evidence type="ECO:0000256" key="5">
    <source>
        <dbReference type="ARBA" id="ARBA00023125"/>
    </source>
</evidence>
<evidence type="ECO:0000256" key="6">
    <source>
        <dbReference type="ARBA" id="ARBA00023163"/>
    </source>
</evidence>
<dbReference type="GO" id="GO:0008270">
    <property type="term" value="F:zinc ion binding"/>
    <property type="evidence" value="ECO:0007669"/>
    <property type="project" value="TreeGrafter"/>
</dbReference>
<keyword evidence="7" id="KW-0479">Metal-binding</keyword>
<dbReference type="CDD" id="cd07153">
    <property type="entry name" value="Fur_like"/>
    <property type="match status" value="1"/>
</dbReference>
<protein>
    <submittedName>
        <fullName evidence="8">Transcriptional repressor</fullName>
    </submittedName>
</protein>
<evidence type="ECO:0000313" key="9">
    <source>
        <dbReference type="Proteomes" id="UP000732377"/>
    </source>
</evidence>
<dbReference type="Proteomes" id="UP000732377">
    <property type="component" value="Unassembled WGS sequence"/>
</dbReference>
<comment type="caution">
    <text evidence="8">The sequence shown here is derived from an EMBL/GenBank/DDBJ whole genome shotgun (WGS) entry which is preliminary data.</text>
</comment>
<dbReference type="GO" id="GO:1900376">
    <property type="term" value="P:regulation of secondary metabolite biosynthetic process"/>
    <property type="evidence" value="ECO:0007669"/>
    <property type="project" value="TreeGrafter"/>
</dbReference>
<dbReference type="GO" id="GO:0003700">
    <property type="term" value="F:DNA-binding transcription factor activity"/>
    <property type="evidence" value="ECO:0007669"/>
    <property type="project" value="InterPro"/>
</dbReference>